<dbReference type="OrthoDB" id="9804454at2"/>
<evidence type="ECO:0000313" key="7">
    <source>
        <dbReference type="EMBL" id="SHK17201.1"/>
    </source>
</evidence>
<evidence type="ECO:0000313" key="8">
    <source>
        <dbReference type="Proteomes" id="UP000189935"/>
    </source>
</evidence>
<dbReference type="AlphaFoldDB" id="A0A1M6QAJ0"/>
<feature type="domain" description="NADH:flavin oxidoreductase/NADH oxidase N-terminal" evidence="6">
    <location>
        <begin position="16"/>
        <end position="361"/>
    </location>
</feature>
<accession>A0A1M6QAJ0</accession>
<dbReference type="GO" id="GO:0050661">
    <property type="term" value="F:NADP binding"/>
    <property type="evidence" value="ECO:0007669"/>
    <property type="project" value="InterPro"/>
</dbReference>
<evidence type="ECO:0000256" key="1">
    <source>
        <dbReference type="ARBA" id="ARBA00001917"/>
    </source>
</evidence>
<evidence type="ECO:0000256" key="3">
    <source>
        <dbReference type="ARBA" id="ARBA00022643"/>
    </source>
</evidence>
<keyword evidence="2" id="KW-0285">Flavoprotein</keyword>
<dbReference type="CDD" id="cd02932">
    <property type="entry name" value="OYE_YqiM_FMN"/>
    <property type="match status" value="1"/>
</dbReference>
<sequence>MSVSVAENLDGAEPMLFQPFTVRGLTLKNRLVVPPMVHYRAAPGNTCGAFHNVHLGRYALGGFGLVFVEATAVEQVGLINEHDLGIWNDAQVQSFKPLIAFVKGEGAAIGIQLAHGGRKSSSQRAMDGMGPLTAQEIKAGAKLWQPVGPTSEPVAPGWLTPHQLTTDECRAMVRTWAHAARNAVKAGFDVIEIHTAHGYLLASFLSPVSNTRNDEYGGDRQGRMRLPLEIVEAVRREMPDTMPLFVRVSAVDGAQNGWNLDDTIAFAFELKARGVDVIDCSSGGISGSATAAQVPRGLGFQVPYAERVRNEVGIASMAVGIILEAQQAESILKNKQADLIAVGRQSQFNPNIAQHWAHDLGLNRRFEDWPAEYGWWLEKRIRTIEGFATPTGVVRRDVQGVNAKE</sequence>
<gene>
    <name evidence="7" type="ORF">SAMN05444159_2609</name>
</gene>
<dbReference type="RefSeq" id="WP_079538486.1">
    <property type="nucleotide sequence ID" value="NZ_LT670844.1"/>
</dbReference>
<dbReference type="GO" id="GO:0003959">
    <property type="term" value="F:NADPH dehydrogenase activity"/>
    <property type="evidence" value="ECO:0007669"/>
    <property type="project" value="InterPro"/>
</dbReference>
<dbReference type="InterPro" id="IPR001155">
    <property type="entry name" value="OxRdtase_FMN_N"/>
</dbReference>
<dbReference type="GO" id="GO:0010181">
    <property type="term" value="F:FMN binding"/>
    <property type="evidence" value="ECO:0007669"/>
    <property type="project" value="InterPro"/>
</dbReference>
<protein>
    <submittedName>
        <fullName evidence="7">2,4-dienoyl-CoA reductase</fullName>
    </submittedName>
</protein>
<comment type="cofactor">
    <cofactor evidence="1">
        <name>FMN</name>
        <dbReference type="ChEBI" id="CHEBI:58210"/>
    </cofactor>
</comment>
<dbReference type="SUPFAM" id="SSF51395">
    <property type="entry name" value="FMN-linked oxidoreductases"/>
    <property type="match status" value="1"/>
</dbReference>
<evidence type="ECO:0000256" key="4">
    <source>
        <dbReference type="ARBA" id="ARBA00022857"/>
    </source>
</evidence>
<keyword evidence="4" id="KW-0521">NADP</keyword>
<dbReference type="Proteomes" id="UP000189935">
    <property type="component" value="Chromosome I"/>
</dbReference>
<keyword evidence="5" id="KW-0560">Oxidoreductase</keyword>
<dbReference type="Gene3D" id="3.20.20.70">
    <property type="entry name" value="Aldolase class I"/>
    <property type="match status" value="1"/>
</dbReference>
<dbReference type="InterPro" id="IPR013785">
    <property type="entry name" value="Aldolase_TIM"/>
</dbReference>
<reference evidence="7 8" key="1">
    <citation type="submission" date="2016-11" db="EMBL/GenBank/DDBJ databases">
        <authorList>
            <person name="Jaros S."/>
            <person name="Januszkiewicz K."/>
            <person name="Wedrychowicz H."/>
        </authorList>
    </citation>
    <scope>NUCLEOTIDE SEQUENCE [LARGE SCALE GENOMIC DNA]</scope>
    <source>
        <strain evidence="7 8">GAS499</strain>
    </source>
</reference>
<keyword evidence="3" id="KW-0288">FMN</keyword>
<evidence type="ECO:0000259" key="6">
    <source>
        <dbReference type="Pfam" id="PF00724"/>
    </source>
</evidence>
<dbReference type="PANTHER" id="PTHR43303">
    <property type="entry name" value="NADPH DEHYDROGENASE C23G7.10C-RELATED"/>
    <property type="match status" value="1"/>
</dbReference>
<dbReference type="EMBL" id="LT670844">
    <property type="protein sequence ID" value="SHK17201.1"/>
    <property type="molecule type" value="Genomic_DNA"/>
</dbReference>
<dbReference type="PANTHER" id="PTHR43303:SF4">
    <property type="entry name" value="NADPH DEHYDROGENASE C23G7.10C-RELATED"/>
    <property type="match status" value="1"/>
</dbReference>
<dbReference type="Pfam" id="PF00724">
    <property type="entry name" value="Oxidored_FMN"/>
    <property type="match status" value="1"/>
</dbReference>
<evidence type="ECO:0000256" key="5">
    <source>
        <dbReference type="ARBA" id="ARBA00023002"/>
    </source>
</evidence>
<dbReference type="InterPro" id="IPR044152">
    <property type="entry name" value="YqjM-like"/>
</dbReference>
<name>A0A1M6QAJ0_9BRAD</name>
<organism evidence="7 8">
    <name type="scientific">Bradyrhizobium lablabi</name>
    <dbReference type="NCBI Taxonomy" id="722472"/>
    <lineage>
        <taxon>Bacteria</taxon>
        <taxon>Pseudomonadati</taxon>
        <taxon>Pseudomonadota</taxon>
        <taxon>Alphaproteobacteria</taxon>
        <taxon>Hyphomicrobiales</taxon>
        <taxon>Nitrobacteraceae</taxon>
        <taxon>Bradyrhizobium</taxon>
    </lineage>
</organism>
<evidence type="ECO:0000256" key="2">
    <source>
        <dbReference type="ARBA" id="ARBA00022630"/>
    </source>
</evidence>
<proteinExistence type="predicted"/>